<name>A0A098EE23_9ZZZZ</name>
<reference evidence="1" key="1">
    <citation type="submission" date="2014-09" db="EMBL/GenBank/DDBJ databases">
        <authorList>
            <person name="Probst J Alexander"/>
        </authorList>
    </citation>
    <scope>NUCLEOTIDE SEQUENCE</scope>
</reference>
<proteinExistence type="predicted"/>
<dbReference type="EMBL" id="CCXY01000407">
    <property type="protein sequence ID" value="CEG13766.1"/>
    <property type="molecule type" value="Genomic_DNA"/>
</dbReference>
<protein>
    <submittedName>
        <fullName evidence="1">Uncharacterized protein</fullName>
    </submittedName>
</protein>
<dbReference type="AlphaFoldDB" id="A0A098EE23"/>
<sequence length="80" mass="9608">MTHILQKNAKILSKIKFNETPSEIFINKDKLVVFTQEYDYNSHQEYYYGSQMKTSISIYDISDRKKSENRARNKVRRTIL</sequence>
<dbReference type="Pfam" id="PF09826">
    <property type="entry name" value="Beta_propel"/>
    <property type="match status" value="1"/>
</dbReference>
<evidence type="ECO:0000313" key="1">
    <source>
        <dbReference type="EMBL" id="CEG13766.1"/>
    </source>
</evidence>
<organism evidence="1">
    <name type="scientific">groundwater metagenome</name>
    <dbReference type="NCBI Taxonomy" id="717931"/>
    <lineage>
        <taxon>unclassified sequences</taxon>
        <taxon>metagenomes</taxon>
        <taxon>ecological metagenomes</taxon>
    </lineage>
</organism>
<dbReference type="InterPro" id="IPR019198">
    <property type="entry name" value="Beta_propeller_containing"/>
</dbReference>
<accession>A0A098EE23</accession>
<gene>
    <name evidence="1" type="ORF">MSIBF_A4650004</name>
</gene>